<dbReference type="Gene3D" id="3.40.50.300">
    <property type="entry name" value="P-loop containing nucleotide triphosphate hydrolases"/>
    <property type="match status" value="1"/>
</dbReference>
<dbReference type="Pfam" id="PF00005">
    <property type="entry name" value="ABC_tran"/>
    <property type="match status" value="1"/>
</dbReference>
<dbReference type="InterPro" id="IPR003593">
    <property type="entry name" value="AAA+_ATPase"/>
</dbReference>
<feature type="domain" description="ABC transporter" evidence="4">
    <location>
        <begin position="2"/>
        <end position="234"/>
    </location>
</feature>
<dbReference type="GO" id="GO:0005524">
    <property type="term" value="F:ATP binding"/>
    <property type="evidence" value="ECO:0007669"/>
    <property type="project" value="UniProtKB-KW"/>
</dbReference>
<evidence type="ECO:0000256" key="2">
    <source>
        <dbReference type="ARBA" id="ARBA00022741"/>
    </source>
</evidence>
<keyword evidence="1" id="KW-0813">Transport</keyword>
<gene>
    <name evidence="5" type="primary">ytrE_1</name>
    <name evidence="5" type="ORF">BACCIP111883_01369</name>
</gene>
<sequence>MIKVKGLSHHFVVGKKHKEQRVPVLKDISMSIFEGEIVAIVGKSGSGKSTLLNLISGFMKPTEGMIEINGQKVSAFSEAEWADFRLKHIGFIFQSFQLIPSMTAYSNVELALKIKGTSIDKRRKLVLEVLARVGLKGFEDFYPNELSGGQQQRVGIARALITKPKIILADEPTGSLDSETEQEFLEFIRELNRNEGITFVIITHDMDVAKVAHRKVELMEGSFIERGEIYEVHR</sequence>
<dbReference type="SUPFAM" id="SSF52540">
    <property type="entry name" value="P-loop containing nucleoside triphosphate hydrolases"/>
    <property type="match status" value="1"/>
</dbReference>
<dbReference type="InterPro" id="IPR003439">
    <property type="entry name" value="ABC_transporter-like_ATP-bd"/>
</dbReference>
<reference evidence="5 6" key="1">
    <citation type="submission" date="2021-10" db="EMBL/GenBank/DDBJ databases">
        <authorList>
            <person name="Criscuolo A."/>
        </authorList>
    </citation>
    <scope>NUCLEOTIDE SEQUENCE [LARGE SCALE GENOMIC DNA]</scope>
    <source>
        <strain evidence="6">CIP 111883</strain>
    </source>
</reference>
<evidence type="ECO:0000256" key="3">
    <source>
        <dbReference type="ARBA" id="ARBA00022840"/>
    </source>
</evidence>
<evidence type="ECO:0000313" key="6">
    <source>
        <dbReference type="Proteomes" id="UP000789833"/>
    </source>
</evidence>
<comment type="caution">
    <text evidence="5">The sequence shown here is derived from an EMBL/GenBank/DDBJ whole genome shotgun (WGS) entry which is preliminary data.</text>
</comment>
<dbReference type="EMBL" id="CAKJTJ010000005">
    <property type="protein sequence ID" value="CAG9620600.1"/>
    <property type="molecule type" value="Genomic_DNA"/>
</dbReference>
<dbReference type="PROSITE" id="PS00211">
    <property type="entry name" value="ABC_TRANSPORTER_1"/>
    <property type="match status" value="1"/>
</dbReference>
<name>A0ABM8YKX7_9BACI</name>
<dbReference type="InterPro" id="IPR015854">
    <property type="entry name" value="ABC_transpr_LolD-like"/>
</dbReference>
<evidence type="ECO:0000313" key="5">
    <source>
        <dbReference type="EMBL" id="CAG9620600.1"/>
    </source>
</evidence>
<dbReference type="CDD" id="cd03255">
    <property type="entry name" value="ABC_MJ0796_LolCDE_FtsE"/>
    <property type="match status" value="1"/>
</dbReference>
<dbReference type="RefSeq" id="WP_230500516.1">
    <property type="nucleotide sequence ID" value="NZ_CAKJTJ010000005.1"/>
</dbReference>
<dbReference type="PANTHER" id="PTHR24220">
    <property type="entry name" value="IMPORT ATP-BINDING PROTEIN"/>
    <property type="match status" value="1"/>
</dbReference>
<dbReference type="SMART" id="SM00382">
    <property type="entry name" value="AAA"/>
    <property type="match status" value="1"/>
</dbReference>
<dbReference type="PROSITE" id="PS50893">
    <property type="entry name" value="ABC_TRANSPORTER_2"/>
    <property type="match status" value="1"/>
</dbReference>
<dbReference type="InterPro" id="IPR017871">
    <property type="entry name" value="ABC_transporter-like_CS"/>
</dbReference>
<evidence type="ECO:0000256" key="1">
    <source>
        <dbReference type="ARBA" id="ARBA00022448"/>
    </source>
</evidence>
<evidence type="ECO:0000259" key="4">
    <source>
        <dbReference type="PROSITE" id="PS50893"/>
    </source>
</evidence>
<accession>A0ABM8YKX7</accession>
<keyword evidence="6" id="KW-1185">Reference proteome</keyword>
<proteinExistence type="predicted"/>
<keyword evidence="3 5" id="KW-0067">ATP-binding</keyword>
<dbReference type="InterPro" id="IPR027417">
    <property type="entry name" value="P-loop_NTPase"/>
</dbReference>
<protein>
    <submittedName>
        <fullName evidence="5">ABC transporter ATP-binding protein YtrE</fullName>
    </submittedName>
</protein>
<dbReference type="PANTHER" id="PTHR24220:SF648">
    <property type="entry name" value="ABC TRANSPORTER ATP-BINDING PROTEIN YTRE"/>
    <property type="match status" value="1"/>
</dbReference>
<keyword evidence="2" id="KW-0547">Nucleotide-binding</keyword>
<dbReference type="InterPro" id="IPR017911">
    <property type="entry name" value="MacB-like_ATP-bd"/>
</dbReference>
<dbReference type="Proteomes" id="UP000789833">
    <property type="component" value="Unassembled WGS sequence"/>
</dbReference>
<organism evidence="5 6">
    <name type="scientific">Sutcliffiella rhizosphaerae</name>
    <dbReference type="NCBI Taxonomy" id="2880967"/>
    <lineage>
        <taxon>Bacteria</taxon>
        <taxon>Bacillati</taxon>
        <taxon>Bacillota</taxon>
        <taxon>Bacilli</taxon>
        <taxon>Bacillales</taxon>
        <taxon>Bacillaceae</taxon>
        <taxon>Sutcliffiella</taxon>
    </lineage>
</organism>